<dbReference type="Gene3D" id="3.30.40.10">
    <property type="entry name" value="Zinc/RING finger domain, C3HC4 (zinc finger)"/>
    <property type="match status" value="1"/>
</dbReference>
<dbReference type="InterPro" id="IPR001841">
    <property type="entry name" value="Znf_RING"/>
</dbReference>
<keyword evidence="8" id="KW-1185">Reference proteome</keyword>
<dbReference type="InterPro" id="IPR013083">
    <property type="entry name" value="Znf_RING/FYVE/PHD"/>
</dbReference>
<evidence type="ECO:0000256" key="1">
    <source>
        <dbReference type="ARBA" id="ARBA00022723"/>
    </source>
</evidence>
<evidence type="ECO:0000313" key="7">
    <source>
        <dbReference type="EMBL" id="CAH1118776.1"/>
    </source>
</evidence>
<keyword evidence="2 4" id="KW-0863">Zinc-finger</keyword>
<accession>A0A9P0GL11</accession>
<keyword evidence="5" id="KW-0812">Transmembrane</keyword>
<dbReference type="PANTHER" id="PTHR22765">
    <property type="entry name" value="RING FINGER AND PROTEASE ASSOCIATED DOMAIN-CONTAINING"/>
    <property type="match status" value="1"/>
</dbReference>
<sequence length="120" mass="13789">MAITLLNPFTFGLMIVIAVGTVAYQVYSQRNTFELPNNHYVNNKPSSIIIIPRDTSTVADDDEKKKKEDMDKCSICHEVPLKRDQKALPCNHIFHSDCIKQWFKVKTSCPVCRKVFKIMV</sequence>
<protein>
    <recommendedName>
        <fullName evidence="6">RING-type domain-containing protein</fullName>
    </recommendedName>
</protein>
<organism evidence="7 8">
    <name type="scientific">Phaedon cochleariae</name>
    <name type="common">Mustard beetle</name>
    <dbReference type="NCBI Taxonomy" id="80249"/>
    <lineage>
        <taxon>Eukaryota</taxon>
        <taxon>Metazoa</taxon>
        <taxon>Ecdysozoa</taxon>
        <taxon>Arthropoda</taxon>
        <taxon>Hexapoda</taxon>
        <taxon>Insecta</taxon>
        <taxon>Pterygota</taxon>
        <taxon>Neoptera</taxon>
        <taxon>Endopterygota</taxon>
        <taxon>Coleoptera</taxon>
        <taxon>Polyphaga</taxon>
        <taxon>Cucujiformia</taxon>
        <taxon>Chrysomeloidea</taxon>
        <taxon>Chrysomelidae</taxon>
        <taxon>Chrysomelinae</taxon>
        <taxon>Chrysomelini</taxon>
        <taxon>Phaedon</taxon>
    </lineage>
</organism>
<dbReference type="SMART" id="SM00744">
    <property type="entry name" value="RINGv"/>
    <property type="match status" value="1"/>
</dbReference>
<dbReference type="EMBL" id="OU896718">
    <property type="protein sequence ID" value="CAH1118776.1"/>
    <property type="molecule type" value="Genomic_DNA"/>
</dbReference>
<evidence type="ECO:0000259" key="6">
    <source>
        <dbReference type="PROSITE" id="PS50089"/>
    </source>
</evidence>
<dbReference type="GO" id="GO:0008270">
    <property type="term" value="F:zinc ion binding"/>
    <property type="evidence" value="ECO:0007669"/>
    <property type="project" value="UniProtKB-KW"/>
</dbReference>
<keyword evidence="5" id="KW-0472">Membrane</keyword>
<dbReference type="AlphaFoldDB" id="A0A9P0GL11"/>
<feature type="domain" description="RING-type" evidence="6">
    <location>
        <begin position="73"/>
        <end position="113"/>
    </location>
</feature>
<dbReference type="GO" id="GO:0061630">
    <property type="term" value="F:ubiquitin protein ligase activity"/>
    <property type="evidence" value="ECO:0007669"/>
    <property type="project" value="TreeGrafter"/>
</dbReference>
<dbReference type="GO" id="GO:0006511">
    <property type="term" value="P:ubiquitin-dependent protein catabolic process"/>
    <property type="evidence" value="ECO:0007669"/>
    <property type="project" value="TreeGrafter"/>
</dbReference>
<keyword evidence="5" id="KW-1133">Transmembrane helix</keyword>
<name>A0A9P0GL11_PHACE</name>
<dbReference type="Pfam" id="PF13639">
    <property type="entry name" value="zf-RING_2"/>
    <property type="match status" value="1"/>
</dbReference>
<keyword evidence="1" id="KW-0479">Metal-binding</keyword>
<keyword evidence="3" id="KW-0862">Zinc</keyword>
<dbReference type="OrthoDB" id="6655791at2759"/>
<dbReference type="SUPFAM" id="SSF57850">
    <property type="entry name" value="RING/U-box"/>
    <property type="match status" value="1"/>
</dbReference>
<evidence type="ECO:0000256" key="2">
    <source>
        <dbReference type="ARBA" id="ARBA00022771"/>
    </source>
</evidence>
<dbReference type="SMART" id="SM00184">
    <property type="entry name" value="RING"/>
    <property type="match status" value="1"/>
</dbReference>
<dbReference type="PROSITE" id="PS50089">
    <property type="entry name" value="ZF_RING_2"/>
    <property type="match status" value="1"/>
</dbReference>
<proteinExistence type="predicted"/>
<feature type="transmembrane region" description="Helical" evidence="5">
    <location>
        <begin position="6"/>
        <end position="27"/>
    </location>
</feature>
<dbReference type="Proteomes" id="UP001153737">
    <property type="component" value="Chromosome 12"/>
</dbReference>
<evidence type="ECO:0000256" key="5">
    <source>
        <dbReference type="SAM" id="Phobius"/>
    </source>
</evidence>
<evidence type="ECO:0000256" key="4">
    <source>
        <dbReference type="PROSITE-ProRule" id="PRU00175"/>
    </source>
</evidence>
<evidence type="ECO:0000313" key="8">
    <source>
        <dbReference type="Proteomes" id="UP001153737"/>
    </source>
</evidence>
<gene>
    <name evidence="7" type="ORF">PHAECO_LOCUS2925</name>
</gene>
<evidence type="ECO:0000256" key="3">
    <source>
        <dbReference type="ARBA" id="ARBA00022833"/>
    </source>
</evidence>
<reference evidence="7" key="1">
    <citation type="submission" date="2022-01" db="EMBL/GenBank/DDBJ databases">
        <authorList>
            <person name="King R."/>
        </authorList>
    </citation>
    <scope>NUCLEOTIDE SEQUENCE</scope>
</reference>
<dbReference type="InterPro" id="IPR011016">
    <property type="entry name" value="Znf_RING-CH"/>
</dbReference>
<reference evidence="7" key="2">
    <citation type="submission" date="2022-10" db="EMBL/GenBank/DDBJ databases">
        <authorList>
            <consortium name="ENA_rothamsted_submissions"/>
            <consortium name="culmorum"/>
            <person name="King R."/>
        </authorList>
    </citation>
    <scope>NUCLEOTIDE SEQUENCE</scope>
</reference>
<dbReference type="InterPro" id="IPR051826">
    <property type="entry name" value="E3_ubiquitin-ligase_domain"/>
</dbReference>